<comment type="similarity">
    <text evidence="1">Belongs to the DCC1 family.</text>
</comment>
<evidence type="ECO:0000313" key="4">
    <source>
        <dbReference type="EMBL" id="KAF7411876.1"/>
    </source>
</evidence>
<evidence type="ECO:0000256" key="2">
    <source>
        <dbReference type="ARBA" id="ARBA00017682"/>
    </source>
</evidence>
<dbReference type="GO" id="GO:0006260">
    <property type="term" value="P:DNA replication"/>
    <property type="evidence" value="ECO:0007669"/>
    <property type="project" value="UniProtKB-KW"/>
</dbReference>
<sequence>MNEPGYTNYLRNVEHVRETLRSADIDESDLNETTQILYPAKDLFSGHGIKLVELDEQLLEIVNKGDSLSFKGSSNESAVLCTENRTYEIKEAETSNSLLLVPDLMLADDTKSSEEHGRVIKRCCVTGIFHTYYEVHECKPRVDKILTVLEPSCYKGKENESEINSRTLYDWDKLRNEIQASEDELKQALNDHLVVTIDGYLRLISFEGEIRHLTYMLDLFNDYSWEVDEVDKEITYDSLKELIAEPIFKALFEKYTSLSEKVKEDGSPFYRYNEEKVCKILAKVLLTALPINKYNDFMESWKMGAPEKIVPKEEYLRGIAIIISDKNIMQKEVISFPEETLPKNINDRLKEIFKVKEKWTLEEITPYILKFETNKLNVNALLTKYARCSTHSGIKYYSSKHGK</sequence>
<reference evidence="4" key="1">
    <citation type="journal article" date="2020" name="G3 (Bethesda)">
        <title>High-Quality Assemblies for Three Invasive Social Wasps from the &lt;i&gt;Vespula&lt;/i&gt; Genus.</title>
        <authorList>
            <person name="Harrop T.W.R."/>
            <person name="Guhlin J."/>
            <person name="McLaughlin G.M."/>
            <person name="Permina E."/>
            <person name="Stockwell P."/>
            <person name="Gilligan J."/>
            <person name="Le Lec M.F."/>
            <person name="Gruber M.A.M."/>
            <person name="Quinn O."/>
            <person name="Lovegrove M."/>
            <person name="Duncan E.J."/>
            <person name="Remnant E.J."/>
            <person name="Van Eeckhoven J."/>
            <person name="Graham B."/>
            <person name="Knapp R.A."/>
            <person name="Langford K.W."/>
            <person name="Kronenberg Z."/>
            <person name="Press M.O."/>
            <person name="Eacker S.M."/>
            <person name="Wilson-Rankin E.E."/>
            <person name="Purcell J."/>
            <person name="Lester P.J."/>
            <person name="Dearden P.K."/>
        </authorList>
    </citation>
    <scope>NUCLEOTIDE SEQUENCE</scope>
    <source>
        <strain evidence="4">Marl-1</strain>
    </source>
</reference>
<protein>
    <recommendedName>
        <fullName evidence="2">Sister chromatid cohesion protein DCC1</fullName>
    </recommendedName>
</protein>
<gene>
    <name evidence="4" type="ORF">HZH66_000772</name>
</gene>
<proteinExistence type="inferred from homology"/>
<dbReference type="GO" id="GO:0034088">
    <property type="term" value="P:maintenance of mitotic sister chromatid cohesion"/>
    <property type="evidence" value="ECO:0007669"/>
    <property type="project" value="TreeGrafter"/>
</dbReference>
<dbReference type="PANTHER" id="PTHR13395:SF6">
    <property type="entry name" value="SISTER CHROMATID COHESION PROTEIN DCC1"/>
    <property type="match status" value="1"/>
</dbReference>
<dbReference type="EMBL" id="JACSEA010000001">
    <property type="protein sequence ID" value="KAF7411876.1"/>
    <property type="molecule type" value="Genomic_DNA"/>
</dbReference>
<accession>A0A834KRS3</accession>
<keyword evidence="5" id="KW-1185">Reference proteome</keyword>
<comment type="caution">
    <text evidence="4">The sequence shown here is derived from an EMBL/GenBank/DDBJ whole genome shotgun (WGS) entry which is preliminary data.</text>
</comment>
<dbReference type="Pfam" id="PF09724">
    <property type="entry name" value="Dcc1"/>
    <property type="match status" value="1"/>
</dbReference>
<evidence type="ECO:0000256" key="3">
    <source>
        <dbReference type="ARBA" id="ARBA00022705"/>
    </source>
</evidence>
<dbReference type="GO" id="GO:0000785">
    <property type="term" value="C:chromatin"/>
    <property type="evidence" value="ECO:0007669"/>
    <property type="project" value="TreeGrafter"/>
</dbReference>
<keyword evidence="3" id="KW-0235">DNA replication</keyword>
<dbReference type="AlphaFoldDB" id="A0A834KRS3"/>
<dbReference type="InterPro" id="IPR019128">
    <property type="entry name" value="Dcc1"/>
</dbReference>
<evidence type="ECO:0000313" key="5">
    <source>
        <dbReference type="Proteomes" id="UP000614350"/>
    </source>
</evidence>
<organism evidence="4 5">
    <name type="scientific">Vespula vulgaris</name>
    <name type="common">Yellow jacket</name>
    <name type="synonym">Wasp</name>
    <dbReference type="NCBI Taxonomy" id="7454"/>
    <lineage>
        <taxon>Eukaryota</taxon>
        <taxon>Metazoa</taxon>
        <taxon>Ecdysozoa</taxon>
        <taxon>Arthropoda</taxon>
        <taxon>Hexapoda</taxon>
        <taxon>Insecta</taxon>
        <taxon>Pterygota</taxon>
        <taxon>Neoptera</taxon>
        <taxon>Endopterygota</taxon>
        <taxon>Hymenoptera</taxon>
        <taxon>Apocrita</taxon>
        <taxon>Aculeata</taxon>
        <taxon>Vespoidea</taxon>
        <taxon>Vespidae</taxon>
        <taxon>Vespinae</taxon>
        <taxon>Vespula</taxon>
    </lineage>
</organism>
<dbReference type="GO" id="GO:0031390">
    <property type="term" value="C:Ctf18 RFC-like complex"/>
    <property type="evidence" value="ECO:0007669"/>
    <property type="project" value="InterPro"/>
</dbReference>
<dbReference type="GO" id="GO:0000775">
    <property type="term" value="C:chromosome, centromeric region"/>
    <property type="evidence" value="ECO:0007669"/>
    <property type="project" value="TreeGrafter"/>
</dbReference>
<name>A0A834KRS3_VESVU</name>
<dbReference type="PANTHER" id="PTHR13395">
    <property type="entry name" value="SISTER CHROMATID COHESION PROTEIN DCC1-RELATED"/>
    <property type="match status" value="1"/>
</dbReference>
<evidence type="ECO:0000256" key="1">
    <source>
        <dbReference type="ARBA" id="ARBA00007017"/>
    </source>
</evidence>
<dbReference type="Proteomes" id="UP000614350">
    <property type="component" value="Unassembled WGS sequence"/>
</dbReference>